<name>A0A9N9IX75_9GLOM</name>
<dbReference type="OrthoDB" id="10588393at2759"/>
<evidence type="ECO:0000313" key="1">
    <source>
        <dbReference type="EMBL" id="CAG8754363.1"/>
    </source>
</evidence>
<evidence type="ECO:0000313" key="2">
    <source>
        <dbReference type="Proteomes" id="UP000789508"/>
    </source>
</evidence>
<reference evidence="1" key="1">
    <citation type="submission" date="2021-06" db="EMBL/GenBank/DDBJ databases">
        <authorList>
            <person name="Kallberg Y."/>
            <person name="Tangrot J."/>
            <person name="Rosling A."/>
        </authorList>
    </citation>
    <scope>NUCLEOTIDE SEQUENCE</scope>
    <source>
        <strain evidence="1">FL130A</strain>
    </source>
</reference>
<organism evidence="1 2">
    <name type="scientific">Ambispora leptoticha</name>
    <dbReference type="NCBI Taxonomy" id="144679"/>
    <lineage>
        <taxon>Eukaryota</taxon>
        <taxon>Fungi</taxon>
        <taxon>Fungi incertae sedis</taxon>
        <taxon>Mucoromycota</taxon>
        <taxon>Glomeromycotina</taxon>
        <taxon>Glomeromycetes</taxon>
        <taxon>Archaeosporales</taxon>
        <taxon>Ambisporaceae</taxon>
        <taxon>Ambispora</taxon>
    </lineage>
</organism>
<proteinExistence type="predicted"/>
<dbReference type="AlphaFoldDB" id="A0A9N9IX75"/>
<dbReference type="Proteomes" id="UP000789508">
    <property type="component" value="Unassembled WGS sequence"/>
</dbReference>
<comment type="caution">
    <text evidence="1">The sequence shown here is derived from an EMBL/GenBank/DDBJ whole genome shotgun (WGS) entry which is preliminary data.</text>
</comment>
<feature type="non-terminal residue" evidence="1">
    <location>
        <position position="1"/>
    </location>
</feature>
<sequence>MFQVNTILEIEPLEYNEQITDLTSSNNRPVEQSNIQPNIQSYSTLMYPEKSLWIQRDPNFSYPLANYMSLVTHPNPPENRVAVCSLCKSNLNRNYPPYLCPIPPEIDL</sequence>
<gene>
    <name evidence="1" type="ORF">ALEPTO_LOCUS13416</name>
</gene>
<accession>A0A9N9IX75</accession>
<keyword evidence="2" id="KW-1185">Reference proteome</keyword>
<dbReference type="EMBL" id="CAJVPS010042649">
    <property type="protein sequence ID" value="CAG8754363.1"/>
    <property type="molecule type" value="Genomic_DNA"/>
</dbReference>
<protein>
    <submittedName>
        <fullName evidence="1">10141_t:CDS:1</fullName>
    </submittedName>
</protein>